<dbReference type="Pfam" id="PF00230">
    <property type="entry name" value="MIP"/>
    <property type="match status" value="1"/>
</dbReference>
<dbReference type="InterPro" id="IPR000425">
    <property type="entry name" value="MIP"/>
</dbReference>
<dbReference type="GO" id="GO:0015250">
    <property type="term" value="F:water channel activity"/>
    <property type="evidence" value="ECO:0007669"/>
    <property type="project" value="TreeGrafter"/>
</dbReference>
<evidence type="ECO:0008006" key="13">
    <source>
        <dbReference type="Google" id="ProtNLM"/>
    </source>
</evidence>
<evidence type="ECO:0000256" key="9">
    <source>
        <dbReference type="SAM" id="MobiDB-lite"/>
    </source>
</evidence>
<feature type="transmembrane region" description="Helical" evidence="10">
    <location>
        <begin position="99"/>
        <end position="121"/>
    </location>
</feature>
<dbReference type="PANTHER" id="PTHR19139">
    <property type="entry name" value="AQUAPORIN TRANSPORTER"/>
    <property type="match status" value="1"/>
</dbReference>
<evidence type="ECO:0000256" key="8">
    <source>
        <dbReference type="RuleBase" id="RU000477"/>
    </source>
</evidence>
<comment type="similarity">
    <text evidence="2 8">Belongs to the MIP/aquaporin (TC 1.A.8) family.</text>
</comment>
<name>A0A3P3YH83_PLABS</name>
<keyword evidence="7 10" id="KW-0472">Membrane</keyword>
<evidence type="ECO:0000256" key="3">
    <source>
        <dbReference type="ARBA" id="ARBA00022448"/>
    </source>
</evidence>
<dbReference type="InterPro" id="IPR023271">
    <property type="entry name" value="Aquaporin-like"/>
</dbReference>
<dbReference type="GO" id="GO:0005886">
    <property type="term" value="C:plasma membrane"/>
    <property type="evidence" value="ECO:0007669"/>
    <property type="project" value="UniProtKB-SubCell"/>
</dbReference>
<reference evidence="11 12" key="1">
    <citation type="submission" date="2018-03" db="EMBL/GenBank/DDBJ databases">
        <authorList>
            <person name="Fogelqvist J."/>
        </authorList>
    </citation>
    <scope>NUCLEOTIDE SEQUENCE [LARGE SCALE GENOMIC DNA]</scope>
</reference>
<evidence type="ECO:0000313" key="12">
    <source>
        <dbReference type="Proteomes" id="UP000290189"/>
    </source>
</evidence>
<keyword evidence="5 8" id="KW-0812">Transmembrane</keyword>
<dbReference type="PRINTS" id="PR00783">
    <property type="entry name" value="MINTRINSICP"/>
</dbReference>
<keyword evidence="6 10" id="KW-1133">Transmembrane helix</keyword>
<feature type="transmembrane region" description="Helical" evidence="10">
    <location>
        <begin position="133"/>
        <end position="160"/>
    </location>
</feature>
<protein>
    <recommendedName>
        <fullName evidence="13">Aquaporin</fullName>
    </recommendedName>
</protein>
<comment type="subcellular location">
    <subcellularLocation>
        <location evidence="1">Cell membrane</location>
        <topology evidence="1">Multi-pass membrane protein</topology>
    </subcellularLocation>
</comment>
<evidence type="ECO:0000313" key="11">
    <source>
        <dbReference type="EMBL" id="SPQ99484.1"/>
    </source>
</evidence>
<dbReference type="Proteomes" id="UP000290189">
    <property type="component" value="Unassembled WGS sequence"/>
</dbReference>
<geneLocation type="mitochondrion" evidence="11"/>
<evidence type="ECO:0000256" key="5">
    <source>
        <dbReference type="ARBA" id="ARBA00022692"/>
    </source>
</evidence>
<proteinExistence type="inferred from homology"/>
<dbReference type="Gene3D" id="1.20.1080.10">
    <property type="entry name" value="Glycerol uptake facilitator protein"/>
    <property type="match status" value="1"/>
</dbReference>
<organism evidence="11 12">
    <name type="scientific">Plasmodiophora brassicae</name>
    <name type="common">Clubroot disease agent</name>
    <dbReference type="NCBI Taxonomy" id="37360"/>
    <lineage>
        <taxon>Eukaryota</taxon>
        <taxon>Sar</taxon>
        <taxon>Rhizaria</taxon>
        <taxon>Endomyxa</taxon>
        <taxon>Phytomyxea</taxon>
        <taxon>Plasmodiophorida</taxon>
        <taxon>Plasmodiophoridae</taxon>
        <taxon>Plasmodiophora</taxon>
    </lineage>
</organism>
<feature type="region of interest" description="Disordered" evidence="9">
    <location>
        <begin position="41"/>
        <end position="62"/>
    </location>
</feature>
<sequence>MSGLWPLNLGQAVPDAFIALDRRSGHVMASLDGAFEVISERPAPSSNKKGKKGGSRDDKRRLSDEEFERALQAQQRKKSVSLVEVMQSIENYHFCDDPYAVCAEFFGTYIFLFATTLAVTYSGGQVFNIGTSYGLTLAVVIFITGPISGGHINPAVTFALTLHRILDWKMALYYVAAQLLGAVCGVATAYGISDELIGSIFVNERVSPAAGFFGEAIGTFVLVLTVYATAVHTGKGETSRTKEIHNGLAPFVIGLAVWAMHFSLVGVTGCGINPARFFGTAVVLNRWNGYEWVYIIGPLFGALMTFPVQKVLYRAASEASRDAADAECQDDQV</sequence>
<dbReference type="EMBL" id="OVEO01000012">
    <property type="protein sequence ID" value="SPQ99484.1"/>
    <property type="molecule type" value="Genomic_DNA"/>
</dbReference>
<dbReference type="PANTHER" id="PTHR19139:SF199">
    <property type="entry name" value="MIP17260P"/>
    <property type="match status" value="1"/>
</dbReference>
<feature type="transmembrane region" description="Helical" evidence="10">
    <location>
        <begin position="292"/>
        <end position="313"/>
    </location>
</feature>
<evidence type="ECO:0000256" key="7">
    <source>
        <dbReference type="ARBA" id="ARBA00023136"/>
    </source>
</evidence>
<evidence type="ECO:0000256" key="6">
    <source>
        <dbReference type="ARBA" id="ARBA00022989"/>
    </source>
</evidence>
<dbReference type="InterPro" id="IPR034294">
    <property type="entry name" value="Aquaporin_transptr"/>
</dbReference>
<evidence type="ECO:0000256" key="1">
    <source>
        <dbReference type="ARBA" id="ARBA00004651"/>
    </source>
</evidence>
<accession>A0A3P3YH83</accession>
<keyword evidence="11" id="KW-0496">Mitochondrion</keyword>
<gene>
    <name evidence="11" type="ORF">PLBR_LOCUS6699</name>
</gene>
<evidence type="ECO:0000256" key="2">
    <source>
        <dbReference type="ARBA" id="ARBA00006175"/>
    </source>
</evidence>
<dbReference type="SUPFAM" id="SSF81338">
    <property type="entry name" value="Aquaporin-like"/>
    <property type="match status" value="1"/>
</dbReference>
<evidence type="ECO:0000256" key="4">
    <source>
        <dbReference type="ARBA" id="ARBA00022475"/>
    </source>
</evidence>
<keyword evidence="3 8" id="KW-0813">Transport</keyword>
<feature type="transmembrane region" description="Helical" evidence="10">
    <location>
        <begin position="251"/>
        <end position="272"/>
    </location>
</feature>
<dbReference type="AlphaFoldDB" id="A0A3P3YH83"/>
<feature type="transmembrane region" description="Helical" evidence="10">
    <location>
        <begin position="172"/>
        <end position="192"/>
    </location>
</feature>
<dbReference type="PROSITE" id="PS00221">
    <property type="entry name" value="MIP"/>
    <property type="match status" value="1"/>
</dbReference>
<keyword evidence="4" id="KW-1003">Cell membrane</keyword>
<feature type="transmembrane region" description="Helical" evidence="10">
    <location>
        <begin position="212"/>
        <end position="230"/>
    </location>
</feature>
<evidence type="ECO:0000256" key="10">
    <source>
        <dbReference type="SAM" id="Phobius"/>
    </source>
</evidence>
<dbReference type="InterPro" id="IPR022357">
    <property type="entry name" value="MIP_CS"/>
</dbReference>